<dbReference type="Pfam" id="PF12947">
    <property type="entry name" value="EGF_3"/>
    <property type="match status" value="2"/>
</dbReference>
<evidence type="ECO:0000256" key="4">
    <source>
        <dbReference type="ARBA" id="ARBA00022536"/>
    </source>
</evidence>
<feature type="disulfide bond" evidence="13">
    <location>
        <begin position="815"/>
        <end position="824"/>
    </location>
</feature>
<keyword evidence="5 15" id="KW-0812">Transmembrane</keyword>
<dbReference type="InterPro" id="IPR001881">
    <property type="entry name" value="EGF-like_Ca-bd_dom"/>
</dbReference>
<dbReference type="SMART" id="SM00181">
    <property type="entry name" value="EGF"/>
    <property type="match status" value="13"/>
</dbReference>
<keyword evidence="12" id="KW-0325">Glycoprotein</keyword>
<evidence type="ECO:0000256" key="11">
    <source>
        <dbReference type="ARBA" id="ARBA00023157"/>
    </source>
</evidence>
<proteinExistence type="predicted"/>
<feature type="disulfide bond" evidence="13">
    <location>
        <begin position="776"/>
        <end position="785"/>
    </location>
</feature>
<comment type="caution">
    <text evidence="13">Lacks conserved residue(s) required for the propagation of feature annotation.</text>
</comment>
<dbReference type="SMART" id="SM00179">
    <property type="entry name" value="EGF_CA"/>
    <property type="match status" value="10"/>
</dbReference>
<dbReference type="CDD" id="cd00054">
    <property type="entry name" value="EGF_CA"/>
    <property type="match status" value="9"/>
</dbReference>
<dbReference type="PROSITE" id="PS01186">
    <property type="entry name" value="EGF_2"/>
    <property type="match status" value="9"/>
</dbReference>
<dbReference type="PROSITE" id="PS50856">
    <property type="entry name" value="AMOP"/>
    <property type="match status" value="1"/>
</dbReference>
<dbReference type="InterPro" id="IPR000152">
    <property type="entry name" value="EGF-type_Asp/Asn_hydroxyl_site"/>
</dbReference>
<evidence type="ECO:0000259" key="17">
    <source>
        <dbReference type="PROSITE" id="PS50856"/>
    </source>
</evidence>
<evidence type="ECO:0000256" key="12">
    <source>
        <dbReference type="ARBA" id="ARBA00023180"/>
    </source>
</evidence>
<dbReference type="SMART" id="SM00216">
    <property type="entry name" value="VWD"/>
    <property type="match status" value="1"/>
</dbReference>
<evidence type="ECO:0000259" key="18">
    <source>
        <dbReference type="PROSITE" id="PS51233"/>
    </source>
</evidence>
<feature type="domain" description="VWFD" evidence="18">
    <location>
        <begin position="218"/>
        <end position="414"/>
    </location>
</feature>
<feature type="region of interest" description="Disordered" evidence="14">
    <location>
        <begin position="1405"/>
        <end position="1427"/>
    </location>
</feature>
<dbReference type="GO" id="GO:0005509">
    <property type="term" value="F:calcium ion binding"/>
    <property type="evidence" value="ECO:0007669"/>
    <property type="project" value="InterPro"/>
</dbReference>
<dbReference type="GO" id="GO:0005576">
    <property type="term" value="C:extracellular region"/>
    <property type="evidence" value="ECO:0007669"/>
    <property type="project" value="UniProtKB-SubCell"/>
</dbReference>
<organism evidence="19 20">
    <name type="scientific">Pleurodeles waltl</name>
    <name type="common">Iberian ribbed newt</name>
    <dbReference type="NCBI Taxonomy" id="8319"/>
    <lineage>
        <taxon>Eukaryota</taxon>
        <taxon>Metazoa</taxon>
        <taxon>Chordata</taxon>
        <taxon>Craniata</taxon>
        <taxon>Vertebrata</taxon>
        <taxon>Euteleostomi</taxon>
        <taxon>Amphibia</taxon>
        <taxon>Batrachia</taxon>
        <taxon>Caudata</taxon>
        <taxon>Salamandroidea</taxon>
        <taxon>Salamandridae</taxon>
        <taxon>Pleurodelinae</taxon>
        <taxon>Pleurodeles</taxon>
    </lineage>
</organism>
<evidence type="ECO:0000256" key="6">
    <source>
        <dbReference type="ARBA" id="ARBA00022729"/>
    </source>
</evidence>
<keyword evidence="8" id="KW-0106">Calcium</keyword>
<evidence type="ECO:0000259" key="16">
    <source>
        <dbReference type="PROSITE" id="PS50026"/>
    </source>
</evidence>
<comment type="subcellular location">
    <subcellularLocation>
        <location evidence="1">Membrane</location>
    </subcellularLocation>
    <subcellularLocation>
        <location evidence="2">Secreted</location>
    </subcellularLocation>
</comment>
<name>A0AAV7L8H6_PLEWA</name>
<comment type="caution">
    <text evidence="19">The sequence shown here is derived from an EMBL/GenBank/DDBJ whole genome shotgun (WGS) entry which is preliminary data.</text>
</comment>
<dbReference type="FunFam" id="2.10.25.10:FF:000038">
    <property type="entry name" value="Fibrillin 2"/>
    <property type="match status" value="6"/>
</dbReference>
<feature type="compositionally biased region" description="Polar residues" evidence="14">
    <location>
        <begin position="1533"/>
        <end position="1542"/>
    </location>
</feature>
<feature type="domain" description="EGF-like" evidence="16">
    <location>
        <begin position="706"/>
        <end position="746"/>
    </location>
</feature>
<dbReference type="InterPro" id="IPR001846">
    <property type="entry name" value="VWF_type-D"/>
</dbReference>
<dbReference type="PANTHER" id="PTHR13802">
    <property type="entry name" value="MUCIN 4-RELATED"/>
    <property type="match status" value="1"/>
</dbReference>
<keyword evidence="10 15" id="KW-0472">Membrane</keyword>
<feature type="domain" description="EGF-like" evidence="16">
    <location>
        <begin position="949"/>
        <end position="991"/>
    </location>
</feature>
<feature type="disulfide bond" evidence="13">
    <location>
        <begin position="1611"/>
        <end position="1620"/>
    </location>
</feature>
<evidence type="ECO:0000256" key="9">
    <source>
        <dbReference type="ARBA" id="ARBA00022989"/>
    </source>
</evidence>
<feature type="region of interest" description="Disordered" evidence="14">
    <location>
        <begin position="1137"/>
        <end position="1164"/>
    </location>
</feature>
<dbReference type="InterPro" id="IPR024731">
    <property type="entry name" value="NELL2-like_EGF"/>
</dbReference>
<feature type="domain" description="AMOP" evidence="17">
    <location>
        <begin position="55"/>
        <end position="206"/>
    </location>
</feature>
<dbReference type="PROSITE" id="PS00010">
    <property type="entry name" value="ASX_HYDROXYL"/>
    <property type="match status" value="8"/>
</dbReference>
<feature type="domain" description="EGF-like" evidence="16">
    <location>
        <begin position="747"/>
        <end position="786"/>
    </location>
</feature>
<feature type="transmembrane region" description="Helical" evidence="15">
    <location>
        <begin position="1815"/>
        <end position="1841"/>
    </location>
</feature>
<dbReference type="InterPro" id="IPR000742">
    <property type="entry name" value="EGF"/>
</dbReference>
<evidence type="ECO:0000256" key="1">
    <source>
        <dbReference type="ARBA" id="ARBA00004370"/>
    </source>
</evidence>
<evidence type="ECO:0000313" key="19">
    <source>
        <dbReference type="EMBL" id="KAJ1087219.1"/>
    </source>
</evidence>
<keyword evidence="6" id="KW-0732">Signal</keyword>
<dbReference type="InterPro" id="IPR013032">
    <property type="entry name" value="EGF-like_CS"/>
</dbReference>
<evidence type="ECO:0000313" key="20">
    <source>
        <dbReference type="Proteomes" id="UP001066276"/>
    </source>
</evidence>
<dbReference type="GO" id="GO:0016020">
    <property type="term" value="C:membrane"/>
    <property type="evidence" value="ECO:0007669"/>
    <property type="project" value="UniProtKB-SubCell"/>
</dbReference>
<protein>
    <recommendedName>
        <fullName evidence="21">Mucin-like protein</fullName>
    </recommendedName>
</protein>
<dbReference type="InterPro" id="IPR009030">
    <property type="entry name" value="Growth_fac_rcpt_cys_sf"/>
</dbReference>
<evidence type="ECO:0000256" key="13">
    <source>
        <dbReference type="PROSITE-ProRule" id="PRU00076"/>
    </source>
</evidence>
<accession>A0AAV7L8H6</accession>
<feature type="region of interest" description="Disordered" evidence="14">
    <location>
        <begin position="1084"/>
        <end position="1103"/>
    </location>
</feature>
<keyword evidence="11 13" id="KW-1015">Disulfide bond</keyword>
<evidence type="ECO:0000256" key="14">
    <source>
        <dbReference type="SAM" id="MobiDB-lite"/>
    </source>
</evidence>
<dbReference type="PROSITE" id="PS00022">
    <property type="entry name" value="EGF_1"/>
    <property type="match status" value="3"/>
</dbReference>
<feature type="compositionally biased region" description="Polar residues" evidence="14">
    <location>
        <begin position="1266"/>
        <end position="1281"/>
    </location>
</feature>
<gene>
    <name evidence="19" type="ORF">NDU88_000405</name>
</gene>
<feature type="compositionally biased region" description="Low complexity" evidence="14">
    <location>
        <begin position="1511"/>
        <end position="1532"/>
    </location>
</feature>
<keyword evidence="3" id="KW-0964">Secreted</keyword>
<dbReference type="Pfam" id="PF12661">
    <property type="entry name" value="hEGF"/>
    <property type="match status" value="1"/>
</dbReference>
<dbReference type="Gene3D" id="2.10.25.10">
    <property type="entry name" value="Laminin"/>
    <property type="match status" value="12"/>
</dbReference>
<dbReference type="PROSITE" id="PS50026">
    <property type="entry name" value="EGF_3"/>
    <property type="match status" value="9"/>
</dbReference>
<dbReference type="SUPFAM" id="SSF57196">
    <property type="entry name" value="EGF/Laminin"/>
    <property type="match status" value="2"/>
</dbReference>
<evidence type="ECO:0000256" key="8">
    <source>
        <dbReference type="ARBA" id="ARBA00022837"/>
    </source>
</evidence>
<dbReference type="InterPro" id="IPR049883">
    <property type="entry name" value="NOTCH1_EGF-like"/>
</dbReference>
<keyword evidence="4 13" id="KW-0245">EGF-like domain</keyword>
<evidence type="ECO:0000256" key="15">
    <source>
        <dbReference type="SAM" id="Phobius"/>
    </source>
</evidence>
<feature type="compositionally biased region" description="Low complexity" evidence="14">
    <location>
        <begin position="1221"/>
        <end position="1235"/>
    </location>
</feature>
<feature type="domain" description="EGF-like" evidence="16">
    <location>
        <begin position="826"/>
        <end position="866"/>
    </location>
</feature>
<feature type="domain" description="EGF-like" evidence="16">
    <location>
        <begin position="1584"/>
        <end position="1621"/>
    </location>
</feature>
<evidence type="ECO:0000256" key="5">
    <source>
        <dbReference type="ARBA" id="ARBA00022692"/>
    </source>
</evidence>
<dbReference type="SUPFAM" id="SSF57184">
    <property type="entry name" value="Growth factor receptor domain"/>
    <property type="match status" value="3"/>
</dbReference>
<evidence type="ECO:0008006" key="21">
    <source>
        <dbReference type="Google" id="ProtNLM"/>
    </source>
</evidence>
<feature type="region of interest" description="Disordered" evidence="14">
    <location>
        <begin position="1266"/>
        <end position="1286"/>
    </location>
</feature>
<feature type="domain" description="EGF-like" evidence="16">
    <location>
        <begin position="992"/>
        <end position="1034"/>
    </location>
</feature>
<feature type="region of interest" description="Disordered" evidence="14">
    <location>
        <begin position="1449"/>
        <end position="1472"/>
    </location>
</feature>
<dbReference type="Pfam" id="PF23263">
    <property type="entry name" value="C8-3_MUC4"/>
    <property type="match status" value="1"/>
</dbReference>
<evidence type="ECO:0000256" key="10">
    <source>
        <dbReference type="ARBA" id="ARBA00023136"/>
    </source>
</evidence>
<dbReference type="PROSITE" id="PS51233">
    <property type="entry name" value="VWFD"/>
    <property type="match status" value="1"/>
</dbReference>
<keyword evidence="9 15" id="KW-1133">Transmembrane helix</keyword>
<dbReference type="Pfam" id="PF07645">
    <property type="entry name" value="EGF_CA"/>
    <property type="match status" value="6"/>
</dbReference>
<dbReference type="PANTHER" id="PTHR13802:SF52">
    <property type="entry name" value="MUCIN-4"/>
    <property type="match status" value="1"/>
</dbReference>
<dbReference type="EMBL" id="JANPWB010000015">
    <property type="protein sequence ID" value="KAJ1087219.1"/>
    <property type="molecule type" value="Genomic_DNA"/>
</dbReference>
<feature type="region of interest" description="Disordered" evidence="14">
    <location>
        <begin position="1221"/>
        <end position="1246"/>
    </location>
</feature>
<evidence type="ECO:0000256" key="3">
    <source>
        <dbReference type="ARBA" id="ARBA00022525"/>
    </source>
</evidence>
<reference evidence="19" key="1">
    <citation type="journal article" date="2022" name="bioRxiv">
        <title>Sequencing and chromosome-scale assembly of the giantPleurodeles waltlgenome.</title>
        <authorList>
            <person name="Brown T."/>
            <person name="Elewa A."/>
            <person name="Iarovenko S."/>
            <person name="Subramanian E."/>
            <person name="Araus A.J."/>
            <person name="Petzold A."/>
            <person name="Susuki M."/>
            <person name="Suzuki K.-i.T."/>
            <person name="Hayashi T."/>
            <person name="Toyoda A."/>
            <person name="Oliveira C."/>
            <person name="Osipova E."/>
            <person name="Leigh N.D."/>
            <person name="Simon A."/>
            <person name="Yun M.H."/>
        </authorList>
    </citation>
    <scope>NUCLEOTIDE SEQUENCE</scope>
    <source>
        <strain evidence="19">20211129_DDA</strain>
        <tissue evidence="19">Liver</tissue>
    </source>
</reference>
<evidence type="ECO:0000256" key="2">
    <source>
        <dbReference type="ARBA" id="ARBA00004613"/>
    </source>
</evidence>
<keyword evidence="7" id="KW-0677">Repeat</keyword>
<feature type="domain" description="EGF-like" evidence="16">
    <location>
        <begin position="1544"/>
        <end position="1581"/>
    </location>
</feature>
<dbReference type="FunFam" id="2.10.25.10:FF:000014">
    <property type="entry name" value="Latent-transforming growth factor beta-binding protein 3"/>
    <property type="match status" value="1"/>
</dbReference>
<feature type="compositionally biased region" description="Polar residues" evidence="14">
    <location>
        <begin position="1236"/>
        <end position="1246"/>
    </location>
</feature>
<feature type="region of interest" description="Disordered" evidence="14">
    <location>
        <begin position="1505"/>
        <end position="1542"/>
    </location>
</feature>
<keyword evidence="20" id="KW-1185">Reference proteome</keyword>
<feature type="disulfide bond" evidence="13">
    <location>
        <begin position="1592"/>
        <end position="1609"/>
    </location>
</feature>
<feature type="compositionally biased region" description="Polar residues" evidence="14">
    <location>
        <begin position="1138"/>
        <end position="1164"/>
    </location>
</feature>
<feature type="compositionally biased region" description="Polar residues" evidence="14">
    <location>
        <begin position="1449"/>
        <end position="1466"/>
    </location>
</feature>
<feature type="domain" description="EGF-like" evidence="16">
    <location>
        <begin position="867"/>
        <end position="907"/>
    </location>
</feature>
<dbReference type="Pfam" id="PF12662">
    <property type="entry name" value="cEGF"/>
    <property type="match status" value="1"/>
</dbReference>
<dbReference type="Proteomes" id="UP001066276">
    <property type="component" value="Chromosome 11"/>
</dbReference>
<dbReference type="InterPro" id="IPR026823">
    <property type="entry name" value="cEGF"/>
</dbReference>
<dbReference type="InterPro" id="IPR051495">
    <property type="entry name" value="Epithelial_Barrier/Signaling"/>
</dbReference>
<dbReference type="InterPro" id="IPR056619">
    <property type="entry name" value="C8-3_MUC4"/>
</dbReference>
<dbReference type="PROSITE" id="PS01187">
    <property type="entry name" value="EGF_CA"/>
    <property type="match status" value="5"/>
</dbReference>
<sequence>MNGQPRTISSSIFPAYNDPQTNRSIEQVFRPDQYPGALTGKNGIFAYRLENNTLFTQNPRKNCLNWYFNEPPPYWSFNIAPCPCTLLQARFDPNFVSEELLTYYGFQINNPGYYYAVQSISPRWTGAGSRCYYNSFNGPILFGMKERYLPAPWMYGHWAWASYSGWYAAIFKQIRTQYQVSEINPYNACCADLRSFDLCPLYYEKRPPDFCYGYIPPRRGFFFGDPHIYTLDGLTYTFNGLGEFILANVRNDNDTVVFRLQGRTARAGNGTSHATNFVGLAAEVINGTKVQWGIHDENTTTVMVNGSFLSITNATYLDKVLLAVTEQNESRASFDGGISVTVSARLGALTFVTSFDNSYQNRTEGLLGVFNEDITDDLMAANGTRLHFDGIKLPNESLIFAMGMTWKTTPANSLFDYNEAEGESWSTYNNNSFVPTFYDELLLSTDSSLIQKANETCKGNDECIFDVLSTGNFAFGETTLQGSKIFTQQQKSIGNFPPNITGPSELHAALNEAAIAYYVATDQDNDPVAFTVVTNSTDVTITENGTLIWKPTSSDPVYVTVRANDSKITQDKALTLILCNCTNDATCNYNVTTVSDERTAQFQTAECGCTAAYTGRYCTDDYNACLIESCYIKNSCKDTRAPGIGYTCDPCPPGLTGDGIKCADYDECTQNKSNCQQNCINIFGGFNCSCWEGYRVSSVNSSECDDIDECAETSPCAAAAICTNSPGGYSCDCPAGFRGNATFVCTDIDECAETNSTICPNNSVCNNSIGSFKCDCFVGYNGTNCTDIDECASNSTTCPITSECMNNIGSFRCQCRTGYDGEECIDIDECVTNQDYCHADAYCNNTEGSFTCTCRPGFTGNGTDCQDVNECELSPSSCQVNEDCQNIRGGFQCPCTAGYSLVNGTCQDDNECALGGYCTGMAEECQNTLGSYCCRCTAGYLKVNSTCQDIDECSNDTLNNCSKTSGICSNIGGSYHCSCKPGFQGDGVNCTDIDECSIDTLNICSKTSGTCSNVEGSYLCSCKPGFQGDGVHCTALITTTQLMTAQTTHSTFVSTDFATGTEKKTFGISAITISETSAFVKHSENSTSQGVQPSGSSTLHSTSVSLSTSAAQTAVTTSSPTSTAPFTVVQETFPPFTMETNSTSGALVTTTESRTSTANVTESSKATHNTSVLITTTQLMTANTMHSATVSTDFATRTENSSLGISAIKVSETSAFIKSSESSTTVTSAASKSSTQMTNGAGVTNPTSGLDIVTEAILSPLTNATSTEMNNQSHGVQPSAGSSTLHSTTVSLSTSAVQTVVTTSSPTSTATSTVVQETFPASTKKTNSTSEALVTTTESRPSTVNITESSKATHNTSVLITTTQLVTAKTMHSATVSTDLTTRTENSSLAISAITVSETSAFIKSSESSTTVTSAGSISSTQTTSARVANRTTGLDIVTEAVLSPLTNATSTEMSNQSQGVQPSAGSSTLHSTTVSLSTSAVQIAVTTSSPSSTAASTVVQETFPASTKKTNSTSEALLTTTESRTSTANVTESSKATNNTTSDADECSMVNSCSLNANCINTVGSYICTCKPGFVGDGKSCCPSLCLPHYCRNGGTCTQSLSDCGQTCTCAPGYQGPTCNSASESFVPVAIRDLPKRTVHLRLESTSSFKSSDADAKVRDLVANLSMKIPFNKNSNYGLNSPSSNKQMNLTSEFNYTGLLREIDFLNQQLVPELVGMQARTRSVTPNIFLTYVASGNLTSKDVLLTYFGCSGFTNSVYTLNPNTFMCESKCTDYCKNKAICNLTQEGPFCTCVPFSIYTTSGPTCDIIAMNLNAFFGILFGALAFLLLLMVATVLTVYWCRKRRMEVDDEGYLQSDYYDRHYSKTLFGLRKLAETGVLSASNSKDTPSLVGWKVHLENIDTSIKAQIARPQLLSERLSTDSVGLEPLQQPATCVSYEEAEEQAHTAEY</sequence>
<feature type="compositionally biased region" description="Low complexity" evidence="14">
    <location>
        <begin position="1094"/>
        <end position="1103"/>
    </location>
</feature>
<dbReference type="Pfam" id="PF00094">
    <property type="entry name" value="VWD"/>
    <property type="match status" value="1"/>
</dbReference>
<dbReference type="InterPro" id="IPR005533">
    <property type="entry name" value="AMOP_dom"/>
</dbReference>
<evidence type="ECO:0000256" key="7">
    <source>
        <dbReference type="ARBA" id="ARBA00022737"/>
    </source>
</evidence>
<dbReference type="InterPro" id="IPR018097">
    <property type="entry name" value="EGF_Ca-bd_CS"/>
</dbReference>
<feature type="domain" description="EGF-like" evidence="16">
    <location>
        <begin position="787"/>
        <end position="825"/>
    </location>
</feature>